<gene>
    <name evidence="2" type="primary">LOC100184184</name>
</gene>
<dbReference type="InterPro" id="IPR033932">
    <property type="entry name" value="YtcJ-like"/>
</dbReference>
<dbReference type="InterPro" id="IPR032466">
    <property type="entry name" value="Metal_Hydrolase"/>
</dbReference>
<dbReference type="PANTHER" id="PTHR22642">
    <property type="entry name" value="IMIDAZOLONEPROPIONASE"/>
    <property type="match status" value="1"/>
</dbReference>
<dbReference type="SUPFAM" id="SSF51338">
    <property type="entry name" value="Composite domain of metallo-dependent hydrolases"/>
    <property type="match status" value="1"/>
</dbReference>
<dbReference type="Gene3D" id="3.20.20.140">
    <property type="entry name" value="Metal-dependent hydrolases"/>
    <property type="match status" value="1"/>
</dbReference>
<sequence length="531" mass="59817">MSVLFYNARIWRSGAECYSWMVFNPETGKIVKCGTDQNLPLEECSKKRDMKRQWIFPGFHDCHLHVEWLGYKIGGKNMDLPPTIIAFKEKVLELSNKQDGVWVIGYGWNHDMMDRMPDKADIDEIISDRPAIMFRICQHILVANSKALEIAQITDKTEDPLNGRIDRYPEGHKLAGHPTGVLREDGGVGAMLKAMPPFSTKLQESSITLALQECLKVGLTSVHPCDNQCWKAYRNLANQNSLPIHCYFSGWYVDIDTDNFPSKPKDAYDNLSCECVKVFIDGALNGETAALSEPYLNSDGNKGVLQMTEEEIEESFTRITKAGYRLEIHVIGDRATEITLKYLKKCKVPPESRPLLVHCQILREDLLDEMVKCGVVPTIQPSFVPTDTLEIRNRLPQSLMQCIYPWKTLLKKGIICGGSSDAPIETFDPLQGMYDAIFRPDNFYGGDRSFTPDECLTFQEAVDLYTTGSAYADNTETTKGKIGAGYQADFVILKVPLNNQGEPMDLPKQPELLKSCSVKEVWIKGQCALEN</sequence>
<dbReference type="InterPro" id="IPR011059">
    <property type="entry name" value="Metal-dep_hydrolase_composite"/>
</dbReference>
<dbReference type="Gene3D" id="3.10.310.70">
    <property type="match status" value="1"/>
</dbReference>
<proteinExistence type="evidence at transcript level"/>
<protein>
    <submittedName>
        <fullName evidence="2">Uncharacterized protein LOC100184184</fullName>
    </submittedName>
</protein>
<accession>A0A6F9DI24</accession>
<dbReference type="Pfam" id="PF07969">
    <property type="entry name" value="Amidohydro_3"/>
    <property type="match status" value="1"/>
</dbReference>
<evidence type="ECO:0000259" key="1">
    <source>
        <dbReference type="Pfam" id="PF07969"/>
    </source>
</evidence>
<reference evidence="2" key="1">
    <citation type="submission" date="2020-04" db="EMBL/GenBank/DDBJ databases">
        <authorList>
            <person name="Neveu A P."/>
        </authorList>
    </citation>
    <scope>NUCLEOTIDE SEQUENCE</scope>
    <source>
        <tissue evidence="2">Whole embryo</tissue>
    </source>
</reference>
<dbReference type="AlphaFoldDB" id="A0A6F9DI24"/>
<dbReference type="CDD" id="cd01300">
    <property type="entry name" value="YtcJ_like"/>
    <property type="match status" value="1"/>
</dbReference>
<evidence type="ECO:0000313" key="2">
    <source>
        <dbReference type="EMBL" id="CAB3262851.1"/>
    </source>
</evidence>
<dbReference type="Gene3D" id="2.30.40.10">
    <property type="entry name" value="Urease, subunit C, domain 1"/>
    <property type="match status" value="1"/>
</dbReference>
<dbReference type="SUPFAM" id="SSF51556">
    <property type="entry name" value="Metallo-dependent hydrolases"/>
    <property type="match status" value="1"/>
</dbReference>
<dbReference type="EMBL" id="LR786989">
    <property type="protein sequence ID" value="CAB3262851.1"/>
    <property type="molecule type" value="mRNA"/>
</dbReference>
<dbReference type="InterPro" id="IPR013108">
    <property type="entry name" value="Amidohydro_3"/>
</dbReference>
<feature type="domain" description="Amidohydrolase 3" evidence="1">
    <location>
        <begin position="56"/>
        <end position="527"/>
    </location>
</feature>
<dbReference type="PANTHER" id="PTHR22642:SF2">
    <property type="entry name" value="PROTEIN LONG AFTER FAR-RED 3"/>
    <property type="match status" value="1"/>
</dbReference>
<dbReference type="GO" id="GO:0016810">
    <property type="term" value="F:hydrolase activity, acting on carbon-nitrogen (but not peptide) bonds"/>
    <property type="evidence" value="ECO:0007669"/>
    <property type="project" value="InterPro"/>
</dbReference>
<organism evidence="2">
    <name type="scientific">Phallusia mammillata</name>
    <dbReference type="NCBI Taxonomy" id="59560"/>
    <lineage>
        <taxon>Eukaryota</taxon>
        <taxon>Metazoa</taxon>
        <taxon>Chordata</taxon>
        <taxon>Tunicata</taxon>
        <taxon>Ascidiacea</taxon>
        <taxon>Phlebobranchia</taxon>
        <taxon>Ascidiidae</taxon>
        <taxon>Phallusia</taxon>
    </lineage>
</organism>
<name>A0A6F9DI24_9ASCI</name>